<protein>
    <submittedName>
        <fullName evidence="1">Uncharacterized protein</fullName>
    </submittedName>
</protein>
<comment type="caution">
    <text evidence="1">The sequence shown here is derived from an EMBL/GenBank/DDBJ whole genome shotgun (WGS) entry which is preliminary data.</text>
</comment>
<dbReference type="AlphaFoldDB" id="A0AAN8ZZI4"/>
<keyword evidence="2" id="KW-1185">Reference proteome</keyword>
<name>A0AAN8ZZI4_HALRR</name>
<reference evidence="1 2" key="1">
    <citation type="submission" date="2023-11" db="EMBL/GenBank/DDBJ databases">
        <title>Halocaridina rubra genome assembly.</title>
        <authorList>
            <person name="Smith C."/>
        </authorList>
    </citation>
    <scope>NUCLEOTIDE SEQUENCE [LARGE SCALE GENOMIC DNA]</scope>
    <source>
        <strain evidence="1">EP-1</strain>
        <tissue evidence="1">Whole</tissue>
    </source>
</reference>
<accession>A0AAN8ZZI4</accession>
<feature type="non-terminal residue" evidence="1">
    <location>
        <position position="65"/>
    </location>
</feature>
<sequence length="65" mass="7372">MTIDILANPDIIVKPLKPIWFITTQLSLPLGDRDIDAVQLALAMAIMFRIQIKLYDVFNKQSSRG</sequence>
<dbReference type="Proteomes" id="UP001381693">
    <property type="component" value="Unassembled WGS sequence"/>
</dbReference>
<proteinExistence type="predicted"/>
<gene>
    <name evidence="1" type="ORF">SK128_000918</name>
</gene>
<evidence type="ECO:0000313" key="1">
    <source>
        <dbReference type="EMBL" id="KAK7074556.1"/>
    </source>
</evidence>
<dbReference type="EMBL" id="JAXCGZ010011536">
    <property type="protein sequence ID" value="KAK7074556.1"/>
    <property type="molecule type" value="Genomic_DNA"/>
</dbReference>
<evidence type="ECO:0000313" key="2">
    <source>
        <dbReference type="Proteomes" id="UP001381693"/>
    </source>
</evidence>
<organism evidence="1 2">
    <name type="scientific">Halocaridina rubra</name>
    <name type="common">Hawaiian red shrimp</name>
    <dbReference type="NCBI Taxonomy" id="373956"/>
    <lineage>
        <taxon>Eukaryota</taxon>
        <taxon>Metazoa</taxon>
        <taxon>Ecdysozoa</taxon>
        <taxon>Arthropoda</taxon>
        <taxon>Crustacea</taxon>
        <taxon>Multicrustacea</taxon>
        <taxon>Malacostraca</taxon>
        <taxon>Eumalacostraca</taxon>
        <taxon>Eucarida</taxon>
        <taxon>Decapoda</taxon>
        <taxon>Pleocyemata</taxon>
        <taxon>Caridea</taxon>
        <taxon>Atyoidea</taxon>
        <taxon>Atyidae</taxon>
        <taxon>Halocaridina</taxon>
    </lineage>
</organism>